<proteinExistence type="predicted"/>
<sequence length="70" mass="7512">MMITYDPNHDVMYIKFGGGEIVDTIEVGEGVLIDVGKDGRIIGIEIINASTRVGPNPLGEISIRLQEAAV</sequence>
<dbReference type="OrthoDB" id="371681at2157"/>
<name>A0A100XZ29_9EURY</name>
<dbReference type="InterPro" id="IPR019270">
    <property type="entry name" value="DUF2283"/>
</dbReference>
<keyword evidence="2" id="KW-1185">Reference proteome</keyword>
<evidence type="ECO:0000313" key="2">
    <source>
        <dbReference type="Proteomes" id="UP000053462"/>
    </source>
</evidence>
<dbReference type="EMBL" id="LLYW01000005">
    <property type="protein sequence ID" value="KUH34419.1"/>
    <property type="molecule type" value="Genomic_DNA"/>
</dbReference>
<comment type="caution">
    <text evidence="1">The sequence shown here is derived from an EMBL/GenBank/DDBJ whole genome shotgun (WGS) entry which is preliminary data.</text>
</comment>
<accession>A0A100XZ29</accession>
<dbReference type="PANTHER" id="PTHR37029:SF1">
    <property type="entry name" value="SSR1768 PROTEIN"/>
    <property type="match status" value="1"/>
</dbReference>
<evidence type="ECO:0000313" key="1">
    <source>
        <dbReference type="EMBL" id="KUH34419.1"/>
    </source>
</evidence>
<protein>
    <recommendedName>
        <fullName evidence="3">DUF2283 domain-containing protein</fullName>
    </recommendedName>
</protein>
<dbReference type="Proteomes" id="UP000053462">
    <property type="component" value="Unassembled WGS sequence"/>
</dbReference>
<dbReference type="STRING" id="227598.APY94_01950"/>
<dbReference type="Pfam" id="PF10049">
    <property type="entry name" value="DUF2283"/>
    <property type="match status" value="1"/>
</dbReference>
<dbReference type="AlphaFoldDB" id="A0A100XZ29"/>
<evidence type="ECO:0008006" key="3">
    <source>
        <dbReference type="Google" id="ProtNLM"/>
    </source>
</evidence>
<dbReference type="PANTHER" id="PTHR37029">
    <property type="entry name" value="SSR1768 PROTEIN"/>
    <property type="match status" value="1"/>
</dbReference>
<reference evidence="1 2" key="1">
    <citation type="submission" date="2015-10" db="EMBL/GenBank/DDBJ databases">
        <title>Draft genome sequence of Thermococcus celericrescens strain DSM 17994.</title>
        <authorList>
            <person name="Hong S.-J."/>
            <person name="Park C.-E."/>
            <person name="Shin J.-H."/>
        </authorList>
    </citation>
    <scope>NUCLEOTIDE SEQUENCE [LARGE SCALE GENOMIC DNA]</scope>
    <source>
        <strain evidence="1 2">DSM 17994</strain>
    </source>
</reference>
<gene>
    <name evidence="1" type="ORF">APY94_01950</name>
</gene>
<organism evidence="1 2">
    <name type="scientific">Thermococcus celericrescens</name>
    <dbReference type="NCBI Taxonomy" id="227598"/>
    <lineage>
        <taxon>Archaea</taxon>
        <taxon>Methanobacteriati</taxon>
        <taxon>Methanobacteriota</taxon>
        <taxon>Thermococci</taxon>
        <taxon>Thermococcales</taxon>
        <taxon>Thermococcaceae</taxon>
        <taxon>Thermococcus</taxon>
    </lineage>
</organism>